<accession>A0A232EUZ9</accession>
<sequence length="129" mass="14992">MFANIRKQSSFNNISFSAIDTNNNRFSRIDTTDELISSNLTIFGYKIYKEMIWYKEVRENLNPANSISDCFELLFKGERIACVCSDKYESHFGRKFSGFIFAEDSPFAYTFHSIFLKLSAGDFIKLIQD</sequence>
<evidence type="ECO:0000313" key="2">
    <source>
        <dbReference type="Proteomes" id="UP000215335"/>
    </source>
</evidence>
<dbReference type="Proteomes" id="UP000215335">
    <property type="component" value="Unassembled WGS sequence"/>
</dbReference>
<name>A0A232EUZ9_9HYME</name>
<organism evidence="1 2">
    <name type="scientific">Trichomalopsis sarcophagae</name>
    <dbReference type="NCBI Taxonomy" id="543379"/>
    <lineage>
        <taxon>Eukaryota</taxon>
        <taxon>Metazoa</taxon>
        <taxon>Ecdysozoa</taxon>
        <taxon>Arthropoda</taxon>
        <taxon>Hexapoda</taxon>
        <taxon>Insecta</taxon>
        <taxon>Pterygota</taxon>
        <taxon>Neoptera</taxon>
        <taxon>Endopterygota</taxon>
        <taxon>Hymenoptera</taxon>
        <taxon>Apocrita</taxon>
        <taxon>Proctotrupomorpha</taxon>
        <taxon>Chalcidoidea</taxon>
        <taxon>Pteromalidae</taxon>
        <taxon>Pteromalinae</taxon>
        <taxon>Trichomalopsis</taxon>
    </lineage>
</organism>
<reference evidence="1 2" key="1">
    <citation type="journal article" date="2017" name="Curr. Biol.">
        <title>The Evolution of Venom by Co-option of Single-Copy Genes.</title>
        <authorList>
            <person name="Martinson E.O."/>
            <person name="Mrinalini"/>
            <person name="Kelkar Y.D."/>
            <person name="Chang C.H."/>
            <person name="Werren J.H."/>
        </authorList>
    </citation>
    <scope>NUCLEOTIDE SEQUENCE [LARGE SCALE GENOMIC DNA]</scope>
    <source>
        <strain evidence="1 2">Alberta</strain>
        <tissue evidence="1">Whole body</tissue>
    </source>
</reference>
<keyword evidence="2" id="KW-1185">Reference proteome</keyword>
<protein>
    <submittedName>
        <fullName evidence="1">Uncharacterized protein</fullName>
    </submittedName>
</protein>
<dbReference type="EMBL" id="NNAY01002066">
    <property type="protein sequence ID" value="OXU22182.1"/>
    <property type="molecule type" value="Genomic_DNA"/>
</dbReference>
<gene>
    <name evidence="1" type="ORF">TSAR_001871</name>
</gene>
<evidence type="ECO:0000313" key="1">
    <source>
        <dbReference type="EMBL" id="OXU22182.1"/>
    </source>
</evidence>
<dbReference type="AlphaFoldDB" id="A0A232EUZ9"/>
<comment type="caution">
    <text evidence="1">The sequence shown here is derived from an EMBL/GenBank/DDBJ whole genome shotgun (WGS) entry which is preliminary data.</text>
</comment>
<proteinExistence type="predicted"/>